<reference evidence="2 3" key="1">
    <citation type="submission" date="2013-10" db="EMBL/GenBank/DDBJ databases">
        <authorList>
            <consortium name="International Citrus Genome Consortium"/>
            <person name="Jenkins J."/>
            <person name="Schmutz J."/>
            <person name="Prochnik S."/>
            <person name="Rokhsar D."/>
            <person name="Gmitter F."/>
            <person name="Ollitrault P."/>
            <person name="Machado M."/>
            <person name="Talon M."/>
            <person name="Wincker P."/>
            <person name="Jaillon O."/>
            <person name="Morgante M."/>
        </authorList>
    </citation>
    <scope>NUCLEOTIDE SEQUENCE</scope>
    <source>
        <strain evidence="3">cv. Clemenules</strain>
    </source>
</reference>
<evidence type="ECO:0000256" key="1">
    <source>
        <dbReference type="SAM" id="SignalP"/>
    </source>
</evidence>
<accession>V4UI45</accession>
<dbReference type="InParanoid" id="V4UI45"/>
<dbReference type="KEGG" id="cic:CICLE_v10017375mg"/>
<keyword evidence="3" id="KW-1185">Reference proteome</keyword>
<name>V4UI45_CITCL</name>
<feature type="chain" id="PRO_5004728446" description="Secreted protein" evidence="1">
    <location>
        <begin position="23"/>
        <end position="74"/>
    </location>
</feature>
<dbReference type="Proteomes" id="UP000030687">
    <property type="component" value="Unassembled WGS sequence"/>
</dbReference>
<keyword evidence="1" id="KW-0732">Signal</keyword>
<gene>
    <name evidence="2" type="ORF">CICLE_v10017375mg</name>
</gene>
<organism evidence="2 3">
    <name type="scientific">Citrus clementina</name>
    <name type="common">Clementine</name>
    <name type="synonym">Citrus deliciosa x Citrus sinensis</name>
    <dbReference type="NCBI Taxonomy" id="85681"/>
    <lineage>
        <taxon>Eukaryota</taxon>
        <taxon>Viridiplantae</taxon>
        <taxon>Streptophyta</taxon>
        <taxon>Embryophyta</taxon>
        <taxon>Tracheophyta</taxon>
        <taxon>Spermatophyta</taxon>
        <taxon>Magnoliopsida</taxon>
        <taxon>eudicotyledons</taxon>
        <taxon>Gunneridae</taxon>
        <taxon>Pentapetalae</taxon>
        <taxon>rosids</taxon>
        <taxon>malvids</taxon>
        <taxon>Sapindales</taxon>
        <taxon>Rutaceae</taxon>
        <taxon>Aurantioideae</taxon>
        <taxon>Citrus</taxon>
    </lineage>
</organism>
<feature type="signal peptide" evidence="1">
    <location>
        <begin position="1"/>
        <end position="22"/>
    </location>
</feature>
<evidence type="ECO:0000313" key="3">
    <source>
        <dbReference type="Proteomes" id="UP000030687"/>
    </source>
</evidence>
<dbReference type="Gramene" id="ESR61981">
    <property type="protein sequence ID" value="ESR61981"/>
    <property type="gene ID" value="CICLE_v10017375mg"/>
</dbReference>
<evidence type="ECO:0008006" key="4">
    <source>
        <dbReference type="Google" id="ProtNLM"/>
    </source>
</evidence>
<proteinExistence type="predicted"/>
<dbReference type="EMBL" id="KI536312">
    <property type="protein sequence ID" value="ESR61981.1"/>
    <property type="molecule type" value="Genomic_DNA"/>
</dbReference>
<dbReference type="AlphaFoldDB" id="V4UI45"/>
<protein>
    <recommendedName>
        <fullName evidence="4">Secreted protein</fullName>
    </recommendedName>
</protein>
<sequence>MPFPLCHSQFLLYLCLLLSSHIDQIRKRRVESETEKQEGRERADDCHVNKIFHSQLIFSYSIPQYRKVNINQVN</sequence>
<evidence type="ECO:0000313" key="2">
    <source>
        <dbReference type="EMBL" id="ESR61981.1"/>
    </source>
</evidence>